<evidence type="ECO:0000313" key="1">
    <source>
        <dbReference type="EMBL" id="TCS37402.1"/>
    </source>
</evidence>
<evidence type="ECO:0000313" key="2">
    <source>
        <dbReference type="Proteomes" id="UP000295382"/>
    </source>
</evidence>
<comment type="caution">
    <text evidence="1">The sequence shown here is derived from an EMBL/GenBank/DDBJ whole genome shotgun (WGS) entry which is preliminary data.</text>
</comment>
<protein>
    <submittedName>
        <fullName evidence="1">Uncharacterized protein</fullName>
    </submittedName>
</protein>
<dbReference type="RefSeq" id="WP_132258346.1">
    <property type="nucleotide sequence ID" value="NZ_SLZQ01000004.1"/>
</dbReference>
<sequence>MPLEIIDEYEIEYEGVLLPQHEGWGAYVTVYGPSHNPMHMNAIYPRHHVSFEKIFPNEQLAEAEARRVALELVHHHRRPA</sequence>
<keyword evidence="2" id="KW-1185">Reference proteome</keyword>
<dbReference type="EMBL" id="SLZQ01000004">
    <property type="protein sequence ID" value="TCS37402.1"/>
    <property type="molecule type" value="Genomic_DNA"/>
</dbReference>
<dbReference type="Proteomes" id="UP000295382">
    <property type="component" value="Unassembled WGS sequence"/>
</dbReference>
<accession>A0A4R3HW78</accession>
<proteinExistence type="predicted"/>
<reference evidence="1 2" key="1">
    <citation type="submission" date="2019-03" db="EMBL/GenBank/DDBJ databases">
        <title>Genomic Encyclopedia of Type Strains, Phase IV (KMG-IV): sequencing the most valuable type-strain genomes for metagenomic binning, comparative biology and taxonomic classification.</title>
        <authorList>
            <person name="Goeker M."/>
        </authorList>
    </citation>
    <scope>NUCLEOTIDE SEQUENCE [LARGE SCALE GENOMIC DNA]</scope>
    <source>
        <strain evidence="1 2">DSM 7445</strain>
    </source>
</reference>
<organism evidence="1 2">
    <name type="scientific">Paucimonas lemoignei</name>
    <name type="common">Pseudomonas lemoignei</name>
    <dbReference type="NCBI Taxonomy" id="29443"/>
    <lineage>
        <taxon>Bacteria</taxon>
        <taxon>Pseudomonadati</taxon>
        <taxon>Pseudomonadota</taxon>
        <taxon>Betaproteobacteria</taxon>
        <taxon>Burkholderiales</taxon>
        <taxon>Burkholderiaceae</taxon>
        <taxon>Paucimonas</taxon>
    </lineage>
</organism>
<name>A0A4R3HW78_PAULE</name>
<dbReference type="OrthoDB" id="8781131at2"/>
<gene>
    <name evidence="1" type="ORF">EDC30_104205</name>
</gene>
<dbReference type="AlphaFoldDB" id="A0A4R3HW78"/>